<dbReference type="Pfam" id="PF00903">
    <property type="entry name" value="Glyoxalase"/>
    <property type="match status" value="1"/>
</dbReference>
<organism evidence="2 3">
    <name type="scientific">Haloechinothrix salitolerans</name>
    <dbReference type="NCBI Taxonomy" id="926830"/>
    <lineage>
        <taxon>Bacteria</taxon>
        <taxon>Bacillati</taxon>
        <taxon>Actinomycetota</taxon>
        <taxon>Actinomycetes</taxon>
        <taxon>Pseudonocardiales</taxon>
        <taxon>Pseudonocardiaceae</taxon>
        <taxon>Haloechinothrix</taxon>
    </lineage>
</organism>
<dbReference type="RefSeq" id="WP_345393069.1">
    <property type="nucleotide sequence ID" value="NZ_BAABLA010000015.1"/>
</dbReference>
<sequence>MEQRISLITLGVTDLARARDFYERLGWRGQEVEETVFLQAGGSALVLWGRDKLAADCGISDDTPAGFSGVVLAHNVRSAAEVDDVMRAAAEAGAAITRPAGETFYGGYAGVFTDPDGHPWEIAYNPGFPLADDGSLTIPDFG</sequence>
<dbReference type="EMBL" id="JBHSXX010000001">
    <property type="protein sequence ID" value="MFC6866726.1"/>
    <property type="molecule type" value="Genomic_DNA"/>
</dbReference>
<keyword evidence="3" id="KW-1185">Reference proteome</keyword>
<dbReference type="PANTHER" id="PTHR36503">
    <property type="entry name" value="BLR2520 PROTEIN"/>
    <property type="match status" value="1"/>
</dbReference>
<dbReference type="InterPro" id="IPR037523">
    <property type="entry name" value="VOC_core"/>
</dbReference>
<comment type="caution">
    <text evidence="2">The sequence shown here is derived from an EMBL/GenBank/DDBJ whole genome shotgun (WGS) entry which is preliminary data.</text>
</comment>
<dbReference type="Proteomes" id="UP001596337">
    <property type="component" value="Unassembled WGS sequence"/>
</dbReference>
<dbReference type="PANTHER" id="PTHR36503:SF1">
    <property type="entry name" value="BLR2520 PROTEIN"/>
    <property type="match status" value="1"/>
</dbReference>
<dbReference type="InterPro" id="IPR029068">
    <property type="entry name" value="Glyas_Bleomycin-R_OHBP_Dase"/>
</dbReference>
<accession>A0ABW2BUM0</accession>
<dbReference type="Gene3D" id="3.10.180.10">
    <property type="entry name" value="2,3-Dihydroxybiphenyl 1,2-Dioxygenase, domain 1"/>
    <property type="match status" value="1"/>
</dbReference>
<name>A0ABW2BUM0_9PSEU</name>
<dbReference type="SUPFAM" id="SSF54593">
    <property type="entry name" value="Glyoxalase/Bleomycin resistance protein/Dihydroxybiphenyl dioxygenase"/>
    <property type="match status" value="1"/>
</dbReference>
<protein>
    <submittedName>
        <fullName evidence="2">VOC family protein</fullName>
    </submittedName>
</protein>
<feature type="domain" description="VOC" evidence="1">
    <location>
        <begin position="4"/>
        <end position="125"/>
    </location>
</feature>
<proteinExistence type="predicted"/>
<dbReference type="InterPro" id="IPR004360">
    <property type="entry name" value="Glyas_Fos-R_dOase_dom"/>
</dbReference>
<gene>
    <name evidence="2" type="ORF">ACFQGD_06160</name>
</gene>
<reference evidence="3" key="1">
    <citation type="journal article" date="2019" name="Int. J. Syst. Evol. Microbiol.">
        <title>The Global Catalogue of Microorganisms (GCM) 10K type strain sequencing project: providing services to taxonomists for standard genome sequencing and annotation.</title>
        <authorList>
            <consortium name="The Broad Institute Genomics Platform"/>
            <consortium name="The Broad Institute Genome Sequencing Center for Infectious Disease"/>
            <person name="Wu L."/>
            <person name="Ma J."/>
        </authorList>
    </citation>
    <scope>NUCLEOTIDE SEQUENCE [LARGE SCALE GENOMIC DNA]</scope>
    <source>
        <strain evidence="3">KCTC 32255</strain>
    </source>
</reference>
<evidence type="ECO:0000313" key="2">
    <source>
        <dbReference type="EMBL" id="MFC6866726.1"/>
    </source>
</evidence>
<dbReference type="PROSITE" id="PS51819">
    <property type="entry name" value="VOC"/>
    <property type="match status" value="1"/>
</dbReference>
<evidence type="ECO:0000259" key="1">
    <source>
        <dbReference type="PROSITE" id="PS51819"/>
    </source>
</evidence>
<evidence type="ECO:0000313" key="3">
    <source>
        <dbReference type="Proteomes" id="UP001596337"/>
    </source>
</evidence>